<dbReference type="SUPFAM" id="SSF47226">
    <property type="entry name" value="Histidine-containing phosphotransfer domain, HPT domain"/>
    <property type="match status" value="1"/>
</dbReference>
<dbReference type="InterPro" id="IPR005467">
    <property type="entry name" value="His_kinase_dom"/>
</dbReference>
<evidence type="ECO:0000313" key="15">
    <source>
        <dbReference type="EMBL" id="XDO95664.1"/>
    </source>
</evidence>
<dbReference type="PANTHER" id="PTHR43395">
    <property type="entry name" value="SENSOR HISTIDINE KINASE CHEA"/>
    <property type="match status" value="1"/>
</dbReference>
<accession>A0AB39KPT0</accession>
<organism evidence="15">
    <name type="scientific">Caulobacter sp. 73W</name>
    <dbReference type="NCBI Taxonomy" id="3161137"/>
    <lineage>
        <taxon>Bacteria</taxon>
        <taxon>Pseudomonadati</taxon>
        <taxon>Pseudomonadota</taxon>
        <taxon>Alphaproteobacteria</taxon>
        <taxon>Caulobacterales</taxon>
        <taxon>Caulobacteraceae</taxon>
        <taxon>Caulobacter</taxon>
    </lineage>
</organism>
<evidence type="ECO:0000256" key="1">
    <source>
        <dbReference type="ARBA" id="ARBA00000085"/>
    </source>
</evidence>
<dbReference type="InterPro" id="IPR051315">
    <property type="entry name" value="Bact_Chemotaxis_CheA"/>
</dbReference>
<keyword evidence="4 10" id="KW-0597">Phosphoprotein</keyword>
<dbReference type="SMART" id="SM00387">
    <property type="entry name" value="HATPase_c"/>
    <property type="match status" value="1"/>
</dbReference>
<dbReference type="SMART" id="SM00073">
    <property type="entry name" value="HPT"/>
    <property type="match status" value="1"/>
</dbReference>
<dbReference type="GO" id="GO:0000155">
    <property type="term" value="F:phosphorelay sensor kinase activity"/>
    <property type="evidence" value="ECO:0007669"/>
    <property type="project" value="UniProtKB-ARBA"/>
</dbReference>
<dbReference type="PANTHER" id="PTHR43395:SF1">
    <property type="entry name" value="CHEMOTAXIS PROTEIN CHEA"/>
    <property type="match status" value="1"/>
</dbReference>
<dbReference type="EMBL" id="CP158375">
    <property type="protein sequence ID" value="XDO95664.1"/>
    <property type="molecule type" value="Genomic_DNA"/>
</dbReference>
<keyword evidence="5" id="KW-0808">Transferase</keyword>
<evidence type="ECO:0000256" key="4">
    <source>
        <dbReference type="ARBA" id="ARBA00022553"/>
    </source>
</evidence>
<feature type="domain" description="HPt" evidence="14">
    <location>
        <begin position="1"/>
        <end position="98"/>
    </location>
</feature>
<feature type="domain" description="Response regulatory" evidence="12">
    <location>
        <begin position="594"/>
        <end position="712"/>
    </location>
</feature>
<evidence type="ECO:0000256" key="5">
    <source>
        <dbReference type="ARBA" id="ARBA00022679"/>
    </source>
</evidence>
<feature type="modified residue" description="Phosphohistidine" evidence="9">
    <location>
        <position position="41"/>
    </location>
</feature>
<evidence type="ECO:0000256" key="6">
    <source>
        <dbReference type="ARBA" id="ARBA00022777"/>
    </source>
</evidence>
<dbReference type="InterPro" id="IPR002545">
    <property type="entry name" value="CheW-lke_dom"/>
</dbReference>
<dbReference type="PROSITE" id="PS50110">
    <property type="entry name" value="RESPONSE_REGULATORY"/>
    <property type="match status" value="1"/>
</dbReference>
<proteinExistence type="predicted"/>
<dbReference type="AlphaFoldDB" id="A0AB39KPT0"/>
<evidence type="ECO:0000259" key="14">
    <source>
        <dbReference type="PROSITE" id="PS50894"/>
    </source>
</evidence>
<dbReference type="Pfam" id="PF01584">
    <property type="entry name" value="CheW"/>
    <property type="match status" value="1"/>
</dbReference>
<evidence type="ECO:0000256" key="9">
    <source>
        <dbReference type="PROSITE-ProRule" id="PRU00110"/>
    </source>
</evidence>
<dbReference type="Gene3D" id="3.30.565.10">
    <property type="entry name" value="Histidine kinase-like ATPase, C-terminal domain"/>
    <property type="match status" value="1"/>
</dbReference>
<dbReference type="PRINTS" id="PR00344">
    <property type="entry name" value="BCTRLSENSOR"/>
</dbReference>
<name>A0AB39KPT0_9CAUL</name>
<dbReference type="PROSITE" id="PS50894">
    <property type="entry name" value="HPT"/>
    <property type="match status" value="1"/>
</dbReference>
<dbReference type="InterPro" id="IPR003594">
    <property type="entry name" value="HATPase_dom"/>
</dbReference>
<dbReference type="Gene3D" id="3.40.50.2300">
    <property type="match status" value="1"/>
</dbReference>
<dbReference type="SMART" id="SM00448">
    <property type="entry name" value="REC"/>
    <property type="match status" value="1"/>
</dbReference>
<feature type="modified residue" description="4-aspartylphosphate" evidence="10">
    <location>
        <position position="645"/>
    </location>
</feature>
<dbReference type="InterPro" id="IPR036890">
    <property type="entry name" value="HATPase_C_sf"/>
</dbReference>
<dbReference type="InterPro" id="IPR004358">
    <property type="entry name" value="Sig_transdc_His_kin-like_C"/>
</dbReference>
<comment type="function">
    <text evidence="8">Involved in the transmission of sensory signals from the chemoreceptors to the flagellar motors. CheA is autophosphorylated; it can transfer its phosphate group to either CheB or CheY.</text>
</comment>
<evidence type="ECO:0000256" key="10">
    <source>
        <dbReference type="PROSITE-ProRule" id="PRU00169"/>
    </source>
</evidence>
<evidence type="ECO:0000259" key="13">
    <source>
        <dbReference type="PROSITE" id="PS50851"/>
    </source>
</evidence>
<dbReference type="InterPro" id="IPR036061">
    <property type="entry name" value="CheW-like_dom_sf"/>
</dbReference>
<keyword evidence="6" id="KW-0418">Kinase</keyword>
<dbReference type="Pfam" id="PF00072">
    <property type="entry name" value="Response_reg"/>
    <property type="match status" value="1"/>
</dbReference>
<evidence type="ECO:0000256" key="7">
    <source>
        <dbReference type="ARBA" id="ARBA00023012"/>
    </source>
</evidence>
<feature type="domain" description="Histidine kinase" evidence="11">
    <location>
        <begin position="213"/>
        <end position="433"/>
    </location>
</feature>
<comment type="catalytic activity">
    <reaction evidence="1">
        <text>ATP + protein L-histidine = ADP + protein N-phospho-L-histidine.</text>
        <dbReference type="EC" id="2.7.13.3"/>
    </reaction>
</comment>
<dbReference type="PROSITE" id="PS50851">
    <property type="entry name" value="CHEW"/>
    <property type="match status" value="1"/>
</dbReference>
<evidence type="ECO:0000256" key="3">
    <source>
        <dbReference type="ARBA" id="ARBA00021495"/>
    </source>
</evidence>
<keyword evidence="7" id="KW-0902">Two-component regulatory system</keyword>
<dbReference type="Gene3D" id="2.30.30.40">
    <property type="entry name" value="SH3 Domains"/>
    <property type="match status" value="1"/>
</dbReference>
<dbReference type="RefSeq" id="WP_369058510.1">
    <property type="nucleotide sequence ID" value="NZ_CP158375.1"/>
</dbReference>
<evidence type="ECO:0000259" key="11">
    <source>
        <dbReference type="PROSITE" id="PS50109"/>
    </source>
</evidence>
<dbReference type="Gene3D" id="1.20.120.160">
    <property type="entry name" value="HPT domain"/>
    <property type="match status" value="1"/>
</dbReference>
<dbReference type="PROSITE" id="PS50109">
    <property type="entry name" value="HIS_KIN"/>
    <property type="match status" value="1"/>
</dbReference>
<dbReference type="SUPFAM" id="SSF52172">
    <property type="entry name" value="CheY-like"/>
    <property type="match status" value="1"/>
</dbReference>
<dbReference type="FunFam" id="3.30.565.10:FF:000016">
    <property type="entry name" value="Chemotaxis protein CheA, putative"/>
    <property type="match status" value="1"/>
</dbReference>
<dbReference type="Pfam" id="PF01627">
    <property type="entry name" value="Hpt"/>
    <property type="match status" value="1"/>
</dbReference>
<protein>
    <recommendedName>
        <fullName evidence="3">Chemotaxis protein CheA</fullName>
        <ecNumber evidence="2">2.7.13.3</ecNumber>
    </recommendedName>
</protein>
<dbReference type="SMART" id="SM00260">
    <property type="entry name" value="CheW"/>
    <property type="match status" value="1"/>
</dbReference>
<evidence type="ECO:0000259" key="12">
    <source>
        <dbReference type="PROSITE" id="PS50110"/>
    </source>
</evidence>
<sequence>MSDIRQQLLAAFEVEHREHIEAIRRLLAAGGDLKEAFRRVHSLKGAARAVDMPVIEELSHRLEAIFQRAMDGDGQFDRETLTAIEFGLDAVEGQAAALKLGRQAPSATAALNSLGERLGLTLKAEAPAQAAPAAAAAAPAEEDNDAVTYLRVEAGEVEALSAAALALSAELQSHASLRATLRQIHGEARDLGRLWDRARSGGAAPALEFDIALRRLLRDLGAFTQRKARADWALDQQAREVRDHAERLALTPAEEVFGGLAAMTRELAREDGLKVEVVVEGLDVRADRGLLQALKDPAMHLLRNAVSHGVETAKTRKAKGKPPVAAITLSIAARGDQLELSVRDDGPGPDLERIAVAAVERGLIGPGPHTPEQLLALVFEQGFTTAETVDRLSGRGAGLSVVADAARRLHGSVQMQAGDPWGAVVTLSLPFSASRQTVALVDSADAVYAVPATGVERLLRLGRGDVEMLDGRPTVRIVIGGEDVVVPLVPLSALIDLTAAPLPIEADAVKALLINSGGRRLAVAVDGLRDVRSMLVNETPGLLLDPSLVTGGVQLEDETPALVLDPEALIRRWTEGGRAAAAAEVRDEAAAVRTILVVDDSITTRTLEKSILEAQGYRVVLSVDGLDALEKLRSGGEVFDLVVADVEMPRMDGFSLLQAIKADAALSVLPVILMTSRQDPEDVRRGLTLGAGAYITKQKFDQRELLATIGQLL</sequence>
<dbReference type="GO" id="GO:0006935">
    <property type="term" value="P:chemotaxis"/>
    <property type="evidence" value="ECO:0007669"/>
    <property type="project" value="InterPro"/>
</dbReference>
<dbReference type="InterPro" id="IPR011006">
    <property type="entry name" value="CheY-like_superfamily"/>
</dbReference>
<dbReference type="SUPFAM" id="SSF55874">
    <property type="entry name" value="ATPase domain of HSP90 chaperone/DNA topoisomerase II/histidine kinase"/>
    <property type="match status" value="1"/>
</dbReference>
<dbReference type="CDD" id="cd00088">
    <property type="entry name" value="HPT"/>
    <property type="match status" value="1"/>
</dbReference>
<dbReference type="EC" id="2.7.13.3" evidence="2"/>
<dbReference type="InterPro" id="IPR008207">
    <property type="entry name" value="Sig_transdc_His_kin_Hpt_dom"/>
</dbReference>
<dbReference type="SUPFAM" id="SSF50341">
    <property type="entry name" value="CheW-like"/>
    <property type="match status" value="1"/>
</dbReference>
<evidence type="ECO:0000256" key="2">
    <source>
        <dbReference type="ARBA" id="ARBA00012438"/>
    </source>
</evidence>
<dbReference type="Pfam" id="PF02518">
    <property type="entry name" value="HATPase_c"/>
    <property type="match status" value="1"/>
</dbReference>
<dbReference type="InterPro" id="IPR001789">
    <property type="entry name" value="Sig_transdc_resp-reg_receiver"/>
</dbReference>
<gene>
    <name evidence="15" type="ORF">ABOZ73_12735</name>
</gene>
<evidence type="ECO:0000256" key="8">
    <source>
        <dbReference type="ARBA" id="ARBA00035100"/>
    </source>
</evidence>
<dbReference type="InterPro" id="IPR036641">
    <property type="entry name" value="HPT_dom_sf"/>
</dbReference>
<feature type="domain" description="CheW-like" evidence="13">
    <location>
        <begin position="435"/>
        <end position="575"/>
    </location>
</feature>
<reference evidence="15" key="1">
    <citation type="submission" date="2024-06" db="EMBL/GenBank/DDBJ databases">
        <title>Caulobacter inopinatus, sp. nov.</title>
        <authorList>
            <person name="Donachie S.P."/>
        </authorList>
    </citation>
    <scope>NUCLEOTIDE SEQUENCE</scope>
    <source>
        <strain evidence="15">73W</strain>
    </source>
</reference>